<dbReference type="EMBL" id="ML119174">
    <property type="protein sequence ID" value="RPB07807.1"/>
    <property type="molecule type" value="Genomic_DNA"/>
</dbReference>
<keyword evidence="3" id="KW-1185">Reference proteome</keyword>
<evidence type="ECO:0000256" key="1">
    <source>
        <dbReference type="SAM" id="MobiDB-lite"/>
    </source>
</evidence>
<proteinExistence type="predicted"/>
<accession>A0A3N4KBB8</accession>
<protein>
    <submittedName>
        <fullName evidence="2">Uncharacterized protein</fullName>
    </submittedName>
</protein>
<reference evidence="2 3" key="1">
    <citation type="journal article" date="2018" name="Nat. Ecol. Evol.">
        <title>Pezizomycetes genomes reveal the molecular basis of ectomycorrhizal truffle lifestyle.</title>
        <authorList>
            <person name="Murat C."/>
            <person name="Payen T."/>
            <person name="Noel B."/>
            <person name="Kuo A."/>
            <person name="Morin E."/>
            <person name="Chen J."/>
            <person name="Kohler A."/>
            <person name="Krizsan K."/>
            <person name="Balestrini R."/>
            <person name="Da Silva C."/>
            <person name="Montanini B."/>
            <person name="Hainaut M."/>
            <person name="Levati E."/>
            <person name="Barry K.W."/>
            <person name="Belfiori B."/>
            <person name="Cichocki N."/>
            <person name="Clum A."/>
            <person name="Dockter R.B."/>
            <person name="Fauchery L."/>
            <person name="Guy J."/>
            <person name="Iotti M."/>
            <person name="Le Tacon F."/>
            <person name="Lindquist E.A."/>
            <person name="Lipzen A."/>
            <person name="Malagnac F."/>
            <person name="Mello A."/>
            <person name="Molinier V."/>
            <person name="Miyauchi S."/>
            <person name="Poulain J."/>
            <person name="Riccioni C."/>
            <person name="Rubini A."/>
            <person name="Sitrit Y."/>
            <person name="Splivallo R."/>
            <person name="Traeger S."/>
            <person name="Wang M."/>
            <person name="Zifcakova L."/>
            <person name="Wipf D."/>
            <person name="Zambonelli A."/>
            <person name="Paolocci F."/>
            <person name="Nowrousian M."/>
            <person name="Ottonello S."/>
            <person name="Baldrian P."/>
            <person name="Spatafora J.W."/>
            <person name="Henrissat B."/>
            <person name="Nagy L.G."/>
            <person name="Aury J.M."/>
            <person name="Wincker P."/>
            <person name="Grigoriev I.V."/>
            <person name="Bonfante P."/>
            <person name="Martin F.M."/>
        </authorList>
    </citation>
    <scope>NUCLEOTIDE SEQUENCE [LARGE SCALE GENOMIC DNA]</scope>
    <source>
        <strain evidence="2 3">CCBAS932</strain>
    </source>
</reference>
<dbReference type="InParanoid" id="A0A3N4KBB8"/>
<name>A0A3N4KBB8_9PEZI</name>
<evidence type="ECO:0000313" key="3">
    <source>
        <dbReference type="Proteomes" id="UP000277580"/>
    </source>
</evidence>
<dbReference type="AlphaFoldDB" id="A0A3N4KBB8"/>
<gene>
    <name evidence="2" type="ORF">P167DRAFT_578862</name>
</gene>
<feature type="region of interest" description="Disordered" evidence="1">
    <location>
        <begin position="56"/>
        <end position="85"/>
    </location>
</feature>
<dbReference type="Proteomes" id="UP000277580">
    <property type="component" value="Unassembled WGS sequence"/>
</dbReference>
<organism evidence="2 3">
    <name type="scientific">Morchella conica CCBAS932</name>
    <dbReference type="NCBI Taxonomy" id="1392247"/>
    <lineage>
        <taxon>Eukaryota</taxon>
        <taxon>Fungi</taxon>
        <taxon>Dikarya</taxon>
        <taxon>Ascomycota</taxon>
        <taxon>Pezizomycotina</taxon>
        <taxon>Pezizomycetes</taxon>
        <taxon>Pezizales</taxon>
        <taxon>Morchellaceae</taxon>
        <taxon>Morchella</taxon>
    </lineage>
</organism>
<sequence length="85" mass="10406">MPRNHHCPGCYQTMDRSRCELKDHVYRCQFHPNRYLKIGAECPTYKVERISKERAELKEEKEKEKENPKKEVKPKKEPERKYGKW</sequence>
<evidence type="ECO:0000313" key="2">
    <source>
        <dbReference type="EMBL" id="RPB07807.1"/>
    </source>
</evidence>